<evidence type="ECO:0000259" key="1">
    <source>
        <dbReference type="Pfam" id="PF13466"/>
    </source>
</evidence>
<evidence type="ECO:0000313" key="3">
    <source>
        <dbReference type="Proteomes" id="UP000528286"/>
    </source>
</evidence>
<sequence>MASSGSAHTLKLSPVLDLNEAVGLHGQLLAMRGRDLVIDASAVQRCGTQCVQVLISAARTWEEDHKSYRITGVSDAFGKTMQLIGVDIDHLLVKEN</sequence>
<dbReference type="Pfam" id="PF13466">
    <property type="entry name" value="STAS_2"/>
    <property type="match status" value="1"/>
</dbReference>
<reference evidence="2 3" key="1">
    <citation type="submission" date="2020-08" db="EMBL/GenBank/DDBJ databases">
        <title>Genomic Encyclopedia of Type Strains, Phase IV (KMG-IV): sequencing the most valuable type-strain genomes for metagenomic binning, comparative biology and taxonomic classification.</title>
        <authorList>
            <person name="Goeker M."/>
        </authorList>
    </citation>
    <scope>NUCLEOTIDE SEQUENCE [LARGE SCALE GENOMIC DNA]</scope>
    <source>
        <strain evidence="2 3">DSM 29853</strain>
    </source>
</reference>
<dbReference type="InterPro" id="IPR058548">
    <property type="entry name" value="MlaB-like_STAS"/>
</dbReference>
<evidence type="ECO:0000313" key="2">
    <source>
        <dbReference type="EMBL" id="MBB4064090.1"/>
    </source>
</evidence>
<keyword evidence="3" id="KW-1185">Reference proteome</keyword>
<dbReference type="InterPro" id="IPR036513">
    <property type="entry name" value="STAS_dom_sf"/>
</dbReference>
<dbReference type="EMBL" id="JACIEZ010000002">
    <property type="protein sequence ID" value="MBB4064090.1"/>
    <property type="molecule type" value="Genomic_DNA"/>
</dbReference>
<protein>
    <submittedName>
        <fullName evidence="2">Chemotaxis protein CheX</fullName>
    </submittedName>
</protein>
<feature type="domain" description="MlaB-like STAS" evidence="1">
    <location>
        <begin position="10"/>
        <end position="87"/>
    </location>
</feature>
<dbReference type="SUPFAM" id="SSF52091">
    <property type="entry name" value="SpoIIaa-like"/>
    <property type="match status" value="1"/>
</dbReference>
<organism evidence="2 3">
    <name type="scientific">Gellertiella hungarica</name>
    <dbReference type="NCBI Taxonomy" id="1572859"/>
    <lineage>
        <taxon>Bacteria</taxon>
        <taxon>Pseudomonadati</taxon>
        <taxon>Pseudomonadota</taxon>
        <taxon>Alphaproteobacteria</taxon>
        <taxon>Hyphomicrobiales</taxon>
        <taxon>Rhizobiaceae</taxon>
        <taxon>Gellertiella</taxon>
    </lineage>
</organism>
<proteinExistence type="predicted"/>
<comment type="caution">
    <text evidence="2">The sequence shown here is derived from an EMBL/GenBank/DDBJ whole genome shotgun (WGS) entry which is preliminary data.</text>
</comment>
<accession>A0A7W6NK73</accession>
<name>A0A7W6NK73_9HYPH</name>
<dbReference type="Gene3D" id="3.30.750.24">
    <property type="entry name" value="STAS domain"/>
    <property type="match status" value="1"/>
</dbReference>
<dbReference type="Proteomes" id="UP000528286">
    <property type="component" value="Unassembled WGS sequence"/>
</dbReference>
<dbReference type="RefSeq" id="WP_183365332.1">
    <property type="nucleotide sequence ID" value="NZ_JACIEZ010000002.1"/>
</dbReference>
<gene>
    <name evidence="2" type="ORF">GGR23_001267</name>
</gene>
<dbReference type="AlphaFoldDB" id="A0A7W6NK73"/>